<dbReference type="GO" id="GO:0005886">
    <property type="term" value="C:plasma membrane"/>
    <property type="evidence" value="ECO:0007669"/>
    <property type="project" value="UniProtKB-SubCell"/>
</dbReference>
<evidence type="ECO:0000256" key="2">
    <source>
        <dbReference type="ARBA" id="ARBA00022475"/>
    </source>
</evidence>
<evidence type="ECO:0000259" key="8">
    <source>
        <dbReference type="PROSITE" id="PS50006"/>
    </source>
</evidence>
<evidence type="ECO:0000313" key="10">
    <source>
        <dbReference type="Proteomes" id="UP000595564"/>
    </source>
</evidence>
<dbReference type="CDD" id="cd00060">
    <property type="entry name" value="FHA"/>
    <property type="match status" value="1"/>
</dbReference>
<proteinExistence type="predicted"/>
<evidence type="ECO:0000256" key="5">
    <source>
        <dbReference type="ARBA" id="ARBA00023136"/>
    </source>
</evidence>
<keyword evidence="3 7" id="KW-0812">Transmembrane</keyword>
<protein>
    <recommendedName>
        <fullName evidence="8">FHA domain-containing protein</fullName>
    </recommendedName>
</protein>
<feature type="transmembrane region" description="Helical" evidence="7">
    <location>
        <begin position="278"/>
        <end position="300"/>
    </location>
</feature>
<dbReference type="SUPFAM" id="SSF49879">
    <property type="entry name" value="SMAD/FHA domain"/>
    <property type="match status" value="1"/>
</dbReference>
<feature type="transmembrane region" description="Helical" evidence="7">
    <location>
        <begin position="190"/>
        <end position="216"/>
    </location>
</feature>
<evidence type="ECO:0000256" key="4">
    <source>
        <dbReference type="ARBA" id="ARBA00022989"/>
    </source>
</evidence>
<sequence length="319" mass="35587">MNTKIVVVTAKGKFEHEIDKPYISIGRSKDNDIVIDDLSVSRRHAILERDETGKFFLTDLNSSNGTFVNNVRISEKTPITTNDHILLGKTTLVIEVPEDFQGTVRVDASQLQEKLKQEEQGTVQGAIPTPPPVAQTPPPPQPQQVVTPPPVQALPQTQPIPPAPQPQQQSYQHSEPYRGNIEYGGILQRFLALLVDGIIVGISFSIISGIFSFIFFRILPVGLASWLSILINLVLFVGVFAYYAIGYGKYGTTIGKKLFKLYIVDQKKLTTPTMSQGIIRALVQFFLSGIFFIGYIMAFFNPEHKTLHDMLAKTYVIRK</sequence>
<dbReference type="Pfam" id="PF06271">
    <property type="entry name" value="RDD"/>
    <property type="match status" value="1"/>
</dbReference>
<evidence type="ECO:0000256" key="7">
    <source>
        <dbReference type="SAM" id="Phobius"/>
    </source>
</evidence>
<dbReference type="RefSeq" id="WP_201327317.1">
    <property type="nucleotide sequence ID" value="NZ_AP017470.1"/>
</dbReference>
<keyword evidence="5 7" id="KW-0472">Membrane</keyword>
<evidence type="ECO:0000256" key="1">
    <source>
        <dbReference type="ARBA" id="ARBA00004651"/>
    </source>
</evidence>
<dbReference type="Proteomes" id="UP000595564">
    <property type="component" value="Chromosome"/>
</dbReference>
<dbReference type="Gene3D" id="2.60.200.20">
    <property type="match status" value="1"/>
</dbReference>
<keyword evidence="4 7" id="KW-1133">Transmembrane helix</keyword>
<keyword evidence="10" id="KW-1185">Reference proteome</keyword>
<reference evidence="9 10" key="1">
    <citation type="journal article" date="2012" name="Extremophiles">
        <title>Thermotomaculum hydrothermale gen. nov., sp. nov., a novel heterotrophic thermophile within the phylum Acidobacteria from a deep-sea hydrothermal vent chimney in the Southern Okinawa Trough.</title>
        <authorList>
            <person name="Izumi H."/>
            <person name="Nunoura T."/>
            <person name="Miyazaki M."/>
            <person name="Mino S."/>
            <person name="Toki T."/>
            <person name="Takai K."/>
            <person name="Sako Y."/>
            <person name="Sawabe T."/>
            <person name="Nakagawa S."/>
        </authorList>
    </citation>
    <scope>NUCLEOTIDE SEQUENCE [LARGE SCALE GENOMIC DNA]</scope>
    <source>
        <strain evidence="9 10">AC55</strain>
    </source>
</reference>
<accession>A0A7R6PFY5</accession>
<dbReference type="KEGG" id="thyd:TTHT_1514"/>
<dbReference type="PANTHER" id="PTHR36115:SF4">
    <property type="entry name" value="MEMBRANE PROTEIN"/>
    <property type="match status" value="1"/>
</dbReference>
<feature type="transmembrane region" description="Helical" evidence="7">
    <location>
        <begin position="223"/>
        <end position="245"/>
    </location>
</feature>
<name>A0A7R6PFY5_9BACT</name>
<dbReference type="PANTHER" id="PTHR36115">
    <property type="entry name" value="PROLINE-RICH ANTIGEN HOMOLOG-RELATED"/>
    <property type="match status" value="1"/>
</dbReference>
<feature type="domain" description="FHA" evidence="8">
    <location>
        <begin position="23"/>
        <end position="73"/>
    </location>
</feature>
<dbReference type="InterPro" id="IPR051791">
    <property type="entry name" value="Pra-immunoreactive"/>
</dbReference>
<evidence type="ECO:0000256" key="6">
    <source>
        <dbReference type="SAM" id="MobiDB-lite"/>
    </source>
</evidence>
<comment type="subcellular location">
    <subcellularLocation>
        <location evidence="1">Cell membrane</location>
        <topology evidence="1">Multi-pass membrane protein</topology>
    </subcellularLocation>
</comment>
<organism evidence="9 10">
    <name type="scientific">Thermotomaculum hydrothermale</name>
    <dbReference type="NCBI Taxonomy" id="981385"/>
    <lineage>
        <taxon>Bacteria</taxon>
        <taxon>Pseudomonadati</taxon>
        <taxon>Acidobacteriota</taxon>
        <taxon>Holophagae</taxon>
        <taxon>Thermotomaculales</taxon>
        <taxon>Thermotomaculaceae</taxon>
        <taxon>Thermotomaculum</taxon>
    </lineage>
</organism>
<dbReference type="InterPro" id="IPR008984">
    <property type="entry name" value="SMAD_FHA_dom_sf"/>
</dbReference>
<dbReference type="Pfam" id="PF00498">
    <property type="entry name" value="FHA"/>
    <property type="match status" value="1"/>
</dbReference>
<dbReference type="PROSITE" id="PS50006">
    <property type="entry name" value="FHA_DOMAIN"/>
    <property type="match status" value="1"/>
</dbReference>
<dbReference type="EMBL" id="AP017470">
    <property type="protein sequence ID" value="BBB33018.1"/>
    <property type="molecule type" value="Genomic_DNA"/>
</dbReference>
<dbReference type="InterPro" id="IPR010432">
    <property type="entry name" value="RDD"/>
</dbReference>
<evidence type="ECO:0000256" key="3">
    <source>
        <dbReference type="ARBA" id="ARBA00022692"/>
    </source>
</evidence>
<dbReference type="AlphaFoldDB" id="A0A7R6PFY5"/>
<feature type="compositionally biased region" description="Pro residues" evidence="6">
    <location>
        <begin position="128"/>
        <end position="165"/>
    </location>
</feature>
<evidence type="ECO:0000313" key="9">
    <source>
        <dbReference type="EMBL" id="BBB33018.1"/>
    </source>
</evidence>
<feature type="region of interest" description="Disordered" evidence="6">
    <location>
        <begin position="115"/>
        <end position="173"/>
    </location>
</feature>
<dbReference type="InterPro" id="IPR000253">
    <property type="entry name" value="FHA_dom"/>
</dbReference>
<keyword evidence="2" id="KW-1003">Cell membrane</keyword>
<dbReference type="SMART" id="SM00240">
    <property type="entry name" value="FHA"/>
    <property type="match status" value="1"/>
</dbReference>
<gene>
    <name evidence="9" type="ORF">TTHT_1514</name>
</gene>